<accession>A0A8S9NDR6</accession>
<name>A0A8S9NDR6_BRACR</name>
<dbReference type="Proteomes" id="UP000712600">
    <property type="component" value="Unassembled WGS sequence"/>
</dbReference>
<evidence type="ECO:0000313" key="2">
    <source>
        <dbReference type="Proteomes" id="UP000712600"/>
    </source>
</evidence>
<comment type="caution">
    <text evidence="1">The sequence shown here is derived from an EMBL/GenBank/DDBJ whole genome shotgun (WGS) entry which is preliminary data.</text>
</comment>
<protein>
    <submittedName>
        <fullName evidence="1">Uncharacterized protein</fullName>
    </submittedName>
</protein>
<gene>
    <name evidence="1" type="ORF">F2Q69_00045219</name>
</gene>
<reference evidence="1" key="1">
    <citation type="submission" date="2019-12" db="EMBL/GenBank/DDBJ databases">
        <title>Genome sequencing and annotation of Brassica cretica.</title>
        <authorList>
            <person name="Studholme D.J."/>
            <person name="Sarris P."/>
        </authorList>
    </citation>
    <scope>NUCLEOTIDE SEQUENCE</scope>
    <source>
        <strain evidence="1">PFS-109/04</strain>
        <tissue evidence="1">Leaf</tissue>
    </source>
</reference>
<proteinExistence type="predicted"/>
<sequence>MNATIATIIMMVMLQRIPNNSQHLLPSNVLCVIMGWKQTQSPIKESMYFPRASLKDVSNPAKNILIQGLTEYLKSSNDHVESVAIRNATTDVRLQNLKIEIFVFPMGRENFTQMELDVISFALGTELYKAPAMFGTSESPIQSLTSSLFKCAPCDHGMEANPKCVCKNPIKGSMYFPHASLKYVSNSTKNILIQGMLQPIVPRSLLPGGRSSRLRDRQREEREFLVKKAFVEDILNENKNLSVLLGEPGSRLVMWDPDLLPRHSAMALAAAGVAVPSPAEAKSEVENKEENPSLLEELSLFMEKLKDVYYGDDDGQLNDFQIDSGTLPCVACGVLGFPFMSVVQPSEDALKDL</sequence>
<organism evidence="1 2">
    <name type="scientific">Brassica cretica</name>
    <name type="common">Mustard</name>
    <dbReference type="NCBI Taxonomy" id="69181"/>
    <lineage>
        <taxon>Eukaryota</taxon>
        <taxon>Viridiplantae</taxon>
        <taxon>Streptophyta</taxon>
        <taxon>Embryophyta</taxon>
        <taxon>Tracheophyta</taxon>
        <taxon>Spermatophyta</taxon>
        <taxon>Magnoliopsida</taxon>
        <taxon>eudicotyledons</taxon>
        <taxon>Gunneridae</taxon>
        <taxon>Pentapetalae</taxon>
        <taxon>rosids</taxon>
        <taxon>malvids</taxon>
        <taxon>Brassicales</taxon>
        <taxon>Brassicaceae</taxon>
        <taxon>Brassiceae</taxon>
        <taxon>Brassica</taxon>
    </lineage>
</organism>
<evidence type="ECO:0000313" key="1">
    <source>
        <dbReference type="EMBL" id="KAF3500037.1"/>
    </source>
</evidence>
<dbReference type="EMBL" id="QGKX02001621">
    <property type="protein sequence ID" value="KAF3500037.1"/>
    <property type="molecule type" value="Genomic_DNA"/>
</dbReference>
<dbReference type="AlphaFoldDB" id="A0A8S9NDR6"/>